<organism evidence="1 2">
    <name type="scientific">Thalassotalea mangrovi</name>
    <dbReference type="NCBI Taxonomy" id="2572245"/>
    <lineage>
        <taxon>Bacteria</taxon>
        <taxon>Pseudomonadati</taxon>
        <taxon>Pseudomonadota</taxon>
        <taxon>Gammaproteobacteria</taxon>
        <taxon>Alteromonadales</taxon>
        <taxon>Colwelliaceae</taxon>
        <taxon>Thalassotalea</taxon>
    </lineage>
</organism>
<gene>
    <name evidence="1" type="ORF">E8M12_05600</name>
</gene>
<evidence type="ECO:0000313" key="1">
    <source>
        <dbReference type="EMBL" id="TKB46103.1"/>
    </source>
</evidence>
<sequence>MISLVSIVFGKELPLLQLQAKSIELHTKNLDISQIVVIVNDDFSDETYVLLKSVYQSFLTESCELLIISSEELLLDSNIPPTRDWYTQQALKILISKHIKNENYLILDAKNHLIKGLEYSDLFYGDKPITYMETNVALWGNYLNASGEIMQLVDQNVDSFISPATPYLMITKHALGLLEFLEREYDKNIAEVINGNKYVTEFLLYFSYLKKYDLLESSYHIGNPGDRIWATFFAKYPDTEDSIDRVLNVVNGCKVKWIGLHRNRFVKNGEIPPALDIRDRIVDVWLDAKLFNSRKSANDFWNNIALINEK</sequence>
<dbReference type="InterPro" id="IPR045499">
    <property type="entry name" value="DUF6492"/>
</dbReference>
<name>A0A4U1B840_9GAMM</name>
<reference evidence="1 2" key="1">
    <citation type="submission" date="2019-04" db="EMBL/GenBank/DDBJ databases">
        <title>Thalassotalea guangxiensis sp. nov., isolated from sediment of the coastal wetland.</title>
        <authorList>
            <person name="Zheng S."/>
            <person name="Zhang D."/>
        </authorList>
    </citation>
    <scope>NUCLEOTIDE SEQUENCE [LARGE SCALE GENOMIC DNA]</scope>
    <source>
        <strain evidence="1 2">ZS-4</strain>
    </source>
</reference>
<dbReference type="OrthoDB" id="7068290at2"/>
<accession>A0A4U1B840</accession>
<comment type="caution">
    <text evidence="1">The sequence shown here is derived from an EMBL/GenBank/DDBJ whole genome shotgun (WGS) entry which is preliminary data.</text>
</comment>
<dbReference type="RefSeq" id="WP_136735111.1">
    <property type="nucleotide sequence ID" value="NZ_SWDB01000010.1"/>
</dbReference>
<dbReference type="EMBL" id="SWDB01000010">
    <property type="protein sequence ID" value="TKB46103.1"/>
    <property type="molecule type" value="Genomic_DNA"/>
</dbReference>
<proteinExistence type="predicted"/>
<dbReference type="Proteomes" id="UP000307999">
    <property type="component" value="Unassembled WGS sequence"/>
</dbReference>
<protein>
    <submittedName>
        <fullName evidence="1">Uncharacterized protein</fullName>
    </submittedName>
</protein>
<dbReference type="AlphaFoldDB" id="A0A4U1B840"/>
<dbReference type="Pfam" id="PF20102">
    <property type="entry name" value="DUF6492"/>
    <property type="match status" value="1"/>
</dbReference>
<keyword evidence="2" id="KW-1185">Reference proteome</keyword>
<evidence type="ECO:0000313" key="2">
    <source>
        <dbReference type="Proteomes" id="UP000307999"/>
    </source>
</evidence>